<evidence type="ECO:0000256" key="5">
    <source>
        <dbReference type="SAM" id="Phobius"/>
    </source>
</evidence>
<feature type="transmembrane region" description="Helical" evidence="5">
    <location>
        <begin position="250"/>
        <end position="267"/>
    </location>
</feature>
<dbReference type="PANTHER" id="PTHR22683:SF1">
    <property type="entry name" value="TYPE VII SECRETION SYSTEM PROTEIN ESSC"/>
    <property type="match status" value="1"/>
</dbReference>
<feature type="region of interest" description="Disordered" evidence="4">
    <location>
        <begin position="879"/>
        <end position="901"/>
    </location>
</feature>
<keyword evidence="8" id="KW-1185">Reference proteome</keyword>
<feature type="domain" description="FtsK" evidence="6">
    <location>
        <begin position="649"/>
        <end position="841"/>
    </location>
</feature>
<dbReference type="CDD" id="cd01127">
    <property type="entry name" value="TrwB_TraG_TraD_VirD4"/>
    <property type="match status" value="1"/>
</dbReference>
<feature type="non-terminal residue" evidence="7">
    <location>
        <position position="978"/>
    </location>
</feature>
<evidence type="ECO:0000259" key="6">
    <source>
        <dbReference type="PROSITE" id="PS50901"/>
    </source>
</evidence>
<keyword evidence="1 3" id="KW-0547">Nucleotide-binding</keyword>
<feature type="region of interest" description="Disordered" evidence="4">
    <location>
        <begin position="115"/>
        <end position="182"/>
    </location>
</feature>
<dbReference type="PANTHER" id="PTHR22683">
    <property type="entry name" value="SPORULATION PROTEIN RELATED"/>
    <property type="match status" value="1"/>
</dbReference>
<feature type="region of interest" description="Disordered" evidence="4">
    <location>
        <begin position="847"/>
        <end position="866"/>
    </location>
</feature>
<evidence type="ECO:0000313" key="7">
    <source>
        <dbReference type="EMBL" id="MBB0231896.1"/>
    </source>
</evidence>
<keyword evidence="5" id="KW-0472">Membrane</keyword>
<dbReference type="SUPFAM" id="SSF52540">
    <property type="entry name" value="P-loop containing nucleoside triphosphate hydrolases"/>
    <property type="match status" value="1"/>
</dbReference>
<keyword evidence="5" id="KW-0812">Transmembrane</keyword>
<dbReference type="Gene3D" id="3.40.50.300">
    <property type="entry name" value="P-loop containing nucleotide triphosphate hydrolases"/>
    <property type="match status" value="2"/>
</dbReference>
<name>A0A7W3T736_9ACTN</name>
<dbReference type="EMBL" id="VKHS01000672">
    <property type="protein sequence ID" value="MBB0231896.1"/>
    <property type="molecule type" value="Genomic_DNA"/>
</dbReference>
<feature type="transmembrane region" description="Helical" evidence="5">
    <location>
        <begin position="273"/>
        <end position="292"/>
    </location>
</feature>
<protein>
    <recommendedName>
        <fullName evidence="6">FtsK domain-containing protein</fullName>
    </recommendedName>
</protein>
<keyword evidence="2 3" id="KW-0067">ATP-binding</keyword>
<evidence type="ECO:0000313" key="8">
    <source>
        <dbReference type="Proteomes" id="UP000530234"/>
    </source>
</evidence>
<evidence type="ECO:0000256" key="1">
    <source>
        <dbReference type="ARBA" id="ARBA00022741"/>
    </source>
</evidence>
<dbReference type="InterPro" id="IPR002543">
    <property type="entry name" value="FtsK_dom"/>
</dbReference>
<dbReference type="Proteomes" id="UP000530234">
    <property type="component" value="Unassembled WGS sequence"/>
</dbReference>
<organism evidence="7 8">
    <name type="scientific">Streptomyces calidiresistens</name>
    <dbReference type="NCBI Taxonomy" id="1485586"/>
    <lineage>
        <taxon>Bacteria</taxon>
        <taxon>Bacillati</taxon>
        <taxon>Actinomycetota</taxon>
        <taxon>Actinomycetes</taxon>
        <taxon>Kitasatosporales</taxon>
        <taxon>Streptomycetaceae</taxon>
        <taxon>Streptomyces</taxon>
    </lineage>
</organism>
<dbReference type="GO" id="GO:0003677">
    <property type="term" value="F:DNA binding"/>
    <property type="evidence" value="ECO:0007669"/>
    <property type="project" value="InterPro"/>
</dbReference>
<proteinExistence type="predicted"/>
<dbReference type="Pfam" id="PF01580">
    <property type="entry name" value="FtsK_SpoIIIE"/>
    <property type="match status" value="1"/>
</dbReference>
<sequence>MRLDPDLPLSACGVREGALLGLGAPLAEDEAEPGRPVRFPPPGDPTLVELRHVSGPGAGRVWRLGPGRHEFGTDRGCALRPDGDPGPGVPASGVWITVGTDGSVSVLLPRDADPERCGLRSLTPPPPVDPDTGIPLTDEEPAGPRDGGPGGHSVAPPPPGPDGLPEEPPLPPPTELPRPTDGAIEWPAWADLALGDHLLRHGAPFEPDAAVNPSADGVGVEYNRPPRLAPHLDDESLRLPGPPTANRGRAFPFLMIIMPLIMGLVLISLFRNFFFVVFVFFTPLMAISNWVMARRSGRRQHAEKLRLYRLRRAALESEMRKATVAERGLRNRAFPDPAAVLLHASGPGRQLWERRRRDPDHLVLRLGTVTRASLKRIEDQARESHHRSVHWRLADVPYGVEVAECGVVGFTGSGDGPRALARWAVAQSAVLHSPRDLRIVVLTTDEHAESWGWVRWLPHLRGIAPEAVVALGNDPESTAHRVNELLSRLRARVQASSSALGRTLMTEPDILVVLDGARRLRDVPGVVELLTTGPAVRIFSLCLDERERLLPEECTVVVSSHGNRLTLRASGMPAVEDIRADLVTPAWCEEVARSVAPVRDVSVDADSGLPADVRLLPLLDQEPPDPAKVVELWNRRPASTSFVLGRGYENLLRLDLVRDGPHGLVGGTTGSGKSELLQTLIASLAAVNRPDELTFVLVDYKGGSAFRECAELPHTLGMITDLDGHLVQRALASLDAELRRRETVLAEVEAKDHAEYRAKRARDPRLAPLPRLLIVIDEFATLVRELPGFVPGLINLAQRGRSLGLHLLLATQRPAGSVNNEIKANTNLRIALRVTDRSESQDIIDSPDAVTISPHTPGRALVRRGGGTPTAFQTAWVGAERPGAAPPGEDGDGEVSSAGPARPVRAAELTWQGLGRPVVTDREEDEGETVTEERPTDLGALVTALREAADLLPDLAPGVRPWLPALPEHLTLRDLPPT</sequence>
<dbReference type="GO" id="GO:0005524">
    <property type="term" value="F:ATP binding"/>
    <property type="evidence" value="ECO:0007669"/>
    <property type="project" value="UniProtKB-UniRule"/>
</dbReference>
<dbReference type="InterPro" id="IPR050206">
    <property type="entry name" value="FtsK/SpoIIIE/SftA"/>
</dbReference>
<accession>A0A7W3T736</accession>
<dbReference type="InterPro" id="IPR027417">
    <property type="entry name" value="P-loop_NTPase"/>
</dbReference>
<dbReference type="AlphaFoldDB" id="A0A7W3T736"/>
<comment type="caution">
    <text evidence="7">The sequence shown here is derived from an EMBL/GenBank/DDBJ whole genome shotgun (WGS) entry which is preliminary data.</text>
</comment>
<feature type="compositionally biased region" description="Low complexity" evidence="4">
    <location>
        <begin position="879"/>
        <end position="888"/>
    </location>
</feature>
<evidence type="ECO:0000256" key="3">
    <source>
        <dbReference type="PROSITE-ProRule" id="PRU00289"/>
    </source>
</evidence>
<feature type="binding site" evidence="3">
    <location>
        <begin position="667"/>
        <end position="674"/>
    </location>
    <ligand>
        <name>ATP</name>
        <dbReference type="ChEBI" id="CHEBI:30616"/>
    </ligand>
</feature>
<evidence type="ECO:0000256" key="4">
    <source>
        <dbReference type="SAM" id="MobiDB-lite"/>
    </source>
</evidence>
<keyword evidence="5" id="KW-1133">Transmembrane helix</keyword>
<evidence type="ECO:0000256" key="2">
    <source>
        <dbReference type="ARBA" id="ARBA00022840"/>
    </source>
</evidence>
<reference evidence="8" key="1">
    <citation type="submission" date="2019-10" db="EMBL/GenBank/DDBJ databases">
        <title>Streptomyces sp. nov., a novel actinobacterium isolated from alkaline environment.</title>
        <authorList>
            <person name="Golinska P."/>
        </authorList>
    </citation>
    <scope>NUCLEOTIDE SEQUENCE [LARGE SCALE GENOMIC DNA]</scope>
    <source>
        <strain evidence="8">DSM 42108</strain>
    </source>
</reference>
<feature type="compositionally biased region" description="Pro residues" evidence="4">
    <location>
        <begin position="155"/>
        <end position="176"/>
    </location>
</feature>
<dbReference type="PROSITE" id="PS50901">
    <property type="entry name" value="FTSK"/>
    <property type="match status" value="1"/>
</dbReference>
<gene>
    <name evidence="7" type="ORF">FOE67_20945</name>
</gene>